<feature type="compositionally biased region" description="Low complexity" evidence="1">
    <location>
        <begin position="74"/>
        <end position="86"/>
    </location>
</feature>
<evidence type="ECO:0000256" key="1">
    <source>
        <dbReference type="SAM" id="MobiDB-lite"/>
    </source>
</evidence>
<evidence type="ECO:0000313" key="3">
    <source>
        <dbReference type="Proteomes" id="UP001176941"/>
    </source>
</evidence>
<feature type="compositionally biased region" description="Polar residues" evidence="1">
    <location>
        <begin position="1"/>
        <end position="12"/>
    </location>
</feature>
<feature type="region of interest" description="Disordered" evidence="1">
    <location>
        <begin position="1"/>
        <end position="86"/>
    </location>
</feature>
<reference evidence="2" key="1">
    <citation type="submission" date="2023-04" db="EMBL/GenBank/DDBJ databases">
        <authorList>
            <consortium name="ELIXIR-Norway"/>
        </authorList>
    </citation>
    <scope>NUCLEOTIDE SEQUENCE [LARGE SCALE GENOMIC DNA]</scope>
</reference>
<proteinExistence type="predicted"/>
<gene>
    <name evidence="2" type="ORF">MRATA1EN1_LOCUS9576</name>
</gene>
<feature type="compositionally biased region" description="Basic and acidic residues" evidence="1">
    <location>
        <begin position="35"/>
        <end position="56"/>
    </location>
</feature>
<protein>
    <submittedName>
        <fullName evidence="2">Uncharacterized protein</fullName>
    </submittedName>
</protein>
<evidence type="ECO:0000313" key="2">
    <source>
        <dbReference type="EMBL" id="CAI9160614.1"/>
    </source>
</evidence>
<accession>A0ABN8YGN6</accession>
<keyword evidence="3" id="KW-1185">Reference proteome</keyword>
<sequence length="126" mass="13715">MGRGQEVTSSRSGWGECGRHARERRAHAPGPRPRRWGDAARRLGRERETERVRAADSRVSSPGGSLKRPRRTGSRSLGLRGPRGARPLVQWLGPGDGLLGNQTVAVAFLLSVEPKPGGLEKHGREL</sequence>
<dbReference type="EMBL" id="OX459938">
    <property type="protein sequence ID" value="CAI9160614.1"/>
    <property type="molecule type" value="Genomic_DNA"/>
</dbReference>
<dbReference type="Proteomes" id="UP001176941">
    <property type="component" value="Chromosome 2"/>
</dbReference>
<organism evidence="2 3">
    <name type="scientific">Rangifer tarandus platyrhynchus</name>
    <name type="common">Svalbard reindeer</name>
    <dbReference type="NCBI Taxonomy" id="3082113"/>
    <lineage>
        <taxon>Eukaryota</taxon>
        <taxon>Metazoa</taxon>
        <taxon>Chordata</taxon>
        <taxon>Craniata</taxon>
        <taxon>Vertebrata</taxon>
        <taxon>Euteleostomi</taxon>
        <taxon>Mammalia</taxon>
        <taxon>Eutheria</taxon>
        <taxon>Laurasiatheria</taxon>
        <taxon>Artiodactyla</taxon>
        <taxon>Ruminantia</taxon>
        <taxon>Pecora</taxon>
        <taxon>Cervidae</taxon>
        <taxon>Odocoileinae</taxon>
        <taxon>Rangifer</taxon>
    </lineage>
</organism>
<name>A0ABN8YGN6_RANTA</name>